<comment type="caution">
    <text evidence="3">The sequence shown here is derived from an EMBL/GenBank/DDBJ whole genome shotgun (WGS) entry which is preliminary data.</text>
</comment>
<name>A0AAW7Z9K7_9FIRM</name>
<protein>
    <submittedName>
        <fullName evidence="3">Uncharacterized protein</fullName>
    </submittedName>
</protein>
<keyword evidence="4" id="KW-1185">Reference proteome</keyword>
<sequence>MKKNIFQIRKNKKFFIILLAFLAIFLVSIVTPVMAANDGFSLPDPGLFKPDLNKSSDSGKGFIAALNILIGFVSVVFLGYAVLMLVWDLKDLISGKKDLKTQQGRFIAIGVAALILLLALTGVWYVVLIAIWDKILVPVINALSGK</sequence>
<reference evidence="3" key="2">
    <citation type="submission" date="2023-03" db="EMBL/GenBank/DDBJ databases">
        <authorList>
            <person name="Zhang Z."/>
        </authorList>
    </citation>
    <scope>NUCLEOTIDE SEQUENCE</scope>
    <source>
        <strain evidence="3">DSA</strain>
    </source>
</reference>
<dbReference type="EMBL" id="JARPTC010000001">
    <property type="protein sequence ID" value="MDO7785789.1"/>
    <property type="molecule type" value="Genomic_DNA"/>
</dbReference>
<proteinExistence type="predicted"/>
<organism evidence="3 4">
    <name type="scientific">Desulforamulus aquiferis</name>
    <dbReference type="NCBI Taxonomy" id="1397668"/>
    <lineage>
        <taxon>Bacteria</taxon>
        <taxon>Bacillati</taxon>
        <taxon>Bacillota</taxon>
        <taxon>Clostridia</taxon>
        <taxon>Eubacteriales</taxon>
        <taxon>Peptococcaceae</taxon>
        <taxon>Desulforamulus</taxon>
    </lineage>
</organism>
<feature type="transmembrane region" description="Helical" evidence="1">
    <location>
        <begin position="106"/>
        <end position="132"/>
    </location>
</feature>
<evidence type="ECO:0000256" key="2">
    <source>
        <dbReference type="SAM" id="SignalP"/>
    </source>
</evidence>
<dbReference type="RefSeq" id="WP_304540405.1">
    <property type="nucleotide sequence ID" value="NZ_JARPTC010000001.1"/>
</dbReference>
<feature type="signal peptide" evidence="2">
    <location>
        <begin position="1"/>
        <end position="35"/>
    </location>
</feature>
<keyword evidence="1" id="KW-0472">Membrane</keyword>
<feature type="chain" id="PRO_5043992660" evidence="2">
    <location>
        <begin position="36"/>
        <end position="146"/>
    </location>
</feature>
<evidence type="ECO:0000313" key="4">
    <source>
        <dbReference type="Proteomes" id="UP001172911"/>
    </source>
</evidence>
<feature type="transmembrane region" description="Helical" evidence="1">
    <location>
        <begin position="62"/>
        <end position="86"/>
    </location>
</feature>
<accession>A0AAW7Z9K7</accession>
<reference evidence="3" key="1">
    <citation type="journal article" date="2023" name="J. Hazard. Mater.">
        <title>Anaerobic biodegradation of pyrene and benzo[a]pyrene by a new sulfate-reducing Desulforamulus aquiferis strain DSA.</title>
        <authorList>
            <person name="Zhang Z."/>
            <person name="Sun J."/>
            <person name="Gong X."/>
            <person name="Wang C."/>
            <person name="Wang H."/>
        </authorList>
    </citation>
    <scope>NUCLEOTIDE SEQUENCE</scope>
    <source>
        <strain evidence="3">DSA</strain>
    </source>
</reference>
<evidence type="ECO:0000313" key="3">
    <source>
        <dbReference type="EMBL" id="MDO7785789.1"/>
    </source>
</evidence>
<evidence type="ECO:0000256" key="1">
    <source>
        <dbReference type="SAM" id="Phobius"/>
    </source>
</evidence>
<dbReference type="AlphaFoldDB" id="A0AAW7Z9K7"/>
<keyword evidence="2" id="KW-0732">Signal</keyword>
<keyword evidence="1" id="KW-0812">Transmembrane</keyword>
<gene>
    <name evidence="3" type="ORF">P6N53_00895</name>
</gene>
<dbReference type="Proteomes" id="UP001172911">
    <property type="component" value="Unassembled WGS sequence"/>
</dbReference>
<keyword evidence="1" id="KW-1133">Transmembrane helix</keyword>